<keyword evidence="2" id="KW-0472">Membrane</keyword>
<sequence>MPSPDVESRSEPKPETPTARVDASPALLTRRRRRRWLFRLVTLSFLLVGQEALFRFLFPLPEVNGFNRIHYQQMAQVHPQLGKAMKRGLVYDRLLLESRPDGFSKVHNLNLYGFRGPDFAIEPSAGRRRILVIGDSVTEGQGADDGTTITAEWSRILQREGTAAEVVNLGVIAASLPHLSILTRDAVSLLHPTDVVVVLYANDLPAPAYLPVFDTPGKPFVGDSRLWWRPRLAVLTSRAIFEEPIYRRWLHLPVQFFAPVPDSTNPWTDRKGRPDNLSPALYDDMVAGRLNPWLYNQSADMPVALAHDFGQGGSPFRYLQRMAEVCQKNQARLILAYVPFCGVVNSRYVPSLVELGMDRTIAEALATDPKYRSQNRFLADLCRDMSLPLADATADLEKAEAAGSVLFWRYDTHPNADGYATIARRIHATWRDATGGRSKGKN</sequence>
<protein>
    <submittedName>
        <fullName evidence="3">Uncharacterized protein</fullName>
    </submittedName>
</protein>
<reference evidence="4" key="1">
    <citation type="submission" date="2016-12" db="EMBL/GenBank/DDBJ databases">
        <title>Comparative genomics of four Isosphaeraceae planctomycetes: a common pool of plasmids and glycoside hydrolase genes.</title>
        <authorList>
            <person name="Ivanova A."/>
        </authorList>
    </citation>
    <scope>NUCLEOTIDE SEQUENCE [LARGE SCALE GENOMIC DNA]</scope>
    <source>
        <strain evidence="4">PX4</strain>
    </source>
</reference>
<keyword evidence="2" id="KW-1133">Transmembrane helix</keyword>
<gene>
    <name evidence="3" type="ORF">BSF38_04273</name>
</gene>
<dbReference type="GO" id="GO:0016788">
    <property type="term" value="F:hydrolase activity, acting on ester bonds"/>
    <property type="evidence" value="ECO:0007669"/>
    <property type="project" value="UniProtKB-ARBA"/>
</dbReference>
<evidence type="ECO:0000313" key="3">
    <source>
        <dbReference type="EMBL" id="APW62721.1"/>
    </source>
</evidence>
<name>A0A1U7CUW5_9BACT</name>
<dbReference type="AlphaFoldDB" id="A0A1U7CUW5"/>
<dbReference type="Gene3D" id="3.40.50.1110">
    <property type="entry name" value="SGNH hydrolase"/>
    <property type="match status" value="2"/>
</dbReference>
<dbReference type="RefSeq" id="WP_076349018.1">
    <property type="nucleotide sequence ID" value="NZ_CP019082.1"/>
</dbReference>
<feature type="compositionally biased region" description="Basic and acidic residues" evidence="1">
    <location>
        <begin position="1"/>
        <end position="14"/>
    </location>
</feature>
<dbReference type="KEGG" id="pbor:BSF38_04273"/>
<evidence type="ECO:0000313" key="4">
    <source>
        <dbReference type="Proteomes" id="UP000186309"/>
    </source>
</evidence>
<dbReference type="EMBL" id="CP019082">
    <property type="protein sequence ID" value="APW62721.1"/>
    <property type="molecule type" value="Genomic_DNA"/>
</dbReference>
<keyword evidence="4" id="KW-1185">Reference proteome</keyword>
<organism evidence="3 4">
    <name type="scientific">Paludisphaera borealis</name>
    <dbReference type="NCBI Taxonomy" id="1387353"/>
    <lineage>
        <taxon>Bacteria</taxon>
        <taxon>Pseudomonadati</taxon>
        <taxon>Planctomycetota</taxon>
        <taxon>Planctomycetia</taxon>
        <taxon>Isosphaerales</taxon>
        <taxon>Isosphaeraceae</taxon>
        <taxon>Paludisphaera</taxon>
    </lineage>
</organism>
<dbReference type="CDD" id="cd00229">
    <property type="entry name" value="SGNH_hydrolase"/>
    <property type="match status" value="1"/>
</dbReference>
<keyword evidence="2" id="KW-0812">Transmembrane</keyword>
<proteinExistence type="predicted"/>
<evidence type="ECO:0000256" key="2">
    <source>
        <dbReference type="SAM" id="Phobius"/>
    </source>
</evidence>
<feature type="region of interest" description="Disordered" evidence="1">
    <location>
        <begin position="1"/>
        <end position="24"/>
    </location>
</feature>
<accession>A0A1U7CUW5</accession>
<dbReference type="SUPFAM" id="SSF52266">
    <property type="entry name" value="SGNH hydrolase"/>
    <property type="match status" value="1"/>
</dbReference>
<evidence type="ECO:0000256" key="1">
    <source>
        <dbReference type="SAM" id="MobiDB-lite"/>
    </source>
</evidence>
<dbReference type="InterPro" id="IPR036514">
    <property type="entry name" value="SGNH_hydro_sf"/>
</dbReference>
<dbReference type="Proteomes" id="UP000186309">
    <property type="component" value="Chromosome"/>
</dbReference>
<dbReference type="OrthoDB" id="252349at2"/>
<feature type="transmembrane region" description="Helical" evidence="2">
    <location>
        <begin position="36"/>
        <end position="58"/>
    </location>
</feature>